<evidence type="ECO:0000313" key="3">
    <source>
        <dbReference type="Proteomes" id="UP001140091"/>
    </source>
</evidence>
<sequence>MQTQNRTAAAATASKPRPRTRKRATSSAQGGKPKKQWKGEEKEGSEEASNVEFDVADELVMVEEDRRQGSKGRQKGGTSLQMKPKS</sequence>
<keyword evidence="3" id="KW-1185">Reference proteome</keyword>
<accession>A0A9W8MCC3</accession>
<dbReference type="EMBL" id="JANBPK010001332">
    <property type="protein sequence ID" value="KAJ2923469.1"/>
    <property type="molecule type" value="Genomic_DNA"/>
</dbReference>
<gene>
    <name evidence="2" type="ORF">H1R20_g13625</name>
</gene>
<reference evidence="2" key="1">
    <citation type="submission" date="2022-06" db="EMBL/GenBank/DDBJ databases">
        <title>Genome Sequence of Candolleomyces eurysporus.</title>
        <authorList>
            <person name="Buettner E."/>
        </authorList>
    </citation>
    <scope>NUCLEOTIDE SEQUENCE</scope>
    <source>
        <strain evidence="2">VTCC 930004</strain>
    </source>
</reference>
<protein>
    <submittedName>
        <fullName evidence="2">Uncharacterized protein</fullName>
    </submittedName>
</protein>
<proteinExistence type="predicted"/>
<feature type="region of interest" description="Disordered" evidence="1">
    <location>
        <begin position="1"/>
        <end position="86"/>
    </location>
</feature>
<evidence type="ECO:0000256" key="1">
    <source>
        <dbReference type="SAM" id="MobiDB-lite"/>
    </source>
</evidence>
<organism evidence="2 3">
    <name type="scientific">Candolleomyces eurysporus</name>
    <dbReference type="NCBI Taxonomy" id="2828524"/>
    <lineage>
        <taxon>Eukaryota</taxon>
        <taxon>Fungi</taxon>
        <taxon>Dikarya</taxon>
        <taxon>Basidiomycota</taxon>
        <taxon>Agaricomycotina</taxon>
        <taxon>Agaricomycetes</taxon>
        <taxon>Agaricomycetidae</taxon>
        <taxon>Agaricales</taxon>
        <taxon>Agaricineae</taxon>
        <taxon>Psathyrellaceae</taxon>
        <taxon>Candolleomyces</taxon>
    </lineage>
</organism>
<evidence type="ECO:0000313" key="2">
    <source>
        <dbReference type="EMBL" id="KAJ2923469.1"/>
    </source>
</evidence>
<feature type="non-terminal residue" evidence="2">
    <location>
        <position position="86"/>
    </location>
</feature>
<comment type="caution">
    <text evidence="2">The sequence shown here is derived from an EMBL/GenBank/DDBJ whole genome shotgun (WGS) entry which is preliminary data.</text>
</comment>
<name>A0A9W8MCC3_9AGAR</name>
<dbReference type="AlphaFoldDB" id="A0A9W8MCC3"/>
<dbReference type="Proteomes" id="UP001140091">
    <property type="component" value="Unassembled WGS sequence"/>
</dbReference>